<evidence type="ECO:0000256" key="2">
    <source>
        <dbReference type="ARBA" id="ARBA00004584"/>
    </source>
</evidence>
<dbReference type="SMART" id="SM00317">
    <property type="entry name" value="SET"/>
    <property type="match status" value="1"/>
</dbReference>
<dbReference type="SUPFAM" id="SSF82199">
    <property type="entry name" value="SET domain"/>
    <property type="match status" value="1"/>
</dbReference>
<gene>
    <name evidence="16" type="ORF">ACJMK2_015510</name>
</gene>
<keyword evidence="7" id="KW-0479">Metal-binding</keyword>
<dbReference type="SMART" id="SM00298">
    <property type="entry name" value="CHROMO"/>
    <property type="match status" value="1"/>
</dbReference>
<evidence type="ECO:0000256" key="9">
    <source>
        <dbReference type="ARBA" id="ARBA00023242"/>
    </source>
</evidence>
<name>A0ABD3UTU9_SINWO</name>
<dbReference type="CDD" id="cd10542">
    <property type="entry name" value="SET_SUV39H"/>
    <property type="match status" value="1"/>
</dbReference>
<dbReference type="Gene3D" id="2.170.270.10">
    <property type="entry name" value="SET domain"/>
    <property type="match status" value="1"/>
</dbReference>
<dbReference type="InterPro" id="IPR003616">
    <property type="entry name" value="Post-SET_dom"/>
</dbReference>
<evidence type="ECO:0000313" key="17">
    <source>
        <dbReference type="Proteomes" id="UP001634394"/>
    </source>
</evidence>
<dbReference type="GO" id="GO:0000775">
    <property type="term" value="C:chromosome, centromeric region"/>
    <property type="evidence" value="ECO:0007669"/>
    <property type="project" value="UniProtKB-SubCell"/>
</dbReference>
<dbReference type="InterPro" id="IPR000953">
    <property type="entry name" value="Chromo/chromo_shadow_dom"/>
</dbReference>
<dbReference type="SMART" id="SM00508">
    <property type="entry name" value="PostSET"/>
    <property type="match status" value="1"/>
</dbReference>
<evidence type="ECO:0000259" key="15">
    <source>
        <dbReference type="PROSITE" id="PS50868"/>
    </source>
</evidence>
<evidence type="ECO:0000256" key="5">
    <source>
        <dbReference type="ARBA" id="ARBA00022679"/>
    </source>
</evidence>
<evidence type="ECO:0000259" key="14">
    <source>
        <dbReference type="PROSITE" id="PS50867"/>
    </source>
</evidence>
<dbReference type="EMBL" id="JBJQND010000015">
    <property type="protein sequence ID" value="KAL3851803.1"/>
    <property type="molecule type" value="Genomic_DNA"/>
</dbReference>
<feature type="domain" description="Post-SET" evidence="15">
    <location>
        <begin position="585"/>
        <end position="601"/>
    </location>
</feature>
<dbReference type="Proteomes" id="UP001634394">
    <property type="component" value="Unassembled WGS sequence"/>
</dbReference>
<dbReference type="Pfam" id="PF05033">
    <property type="entry name" value="Pre-SET"/>
    <property type="match status" value="1"/>
</dbReference>
<dbReference type="GO" id="GO:0046872">
    <property type="term" value="F:metal ion binding"/>
    <property type="evidence" value="ECO:0007669"/>
    <property type="project" value="UniProtKB-KW"/>
</dbReference>
<dbReference type="InterPro" id="IPR023780">
    <property type="entry name" value="Chromo_domain"/>
</dbReference>
<dbReference type="InterPro" id="IPR046341">
    <property type="entry name" value="SET_dom_sf"/>
</dbReference>
<dbReference type="InterPro" id="IPR050973">
    <property type="entry name" value="H3K9_Histone-Lys_N-MTase"/>
</dbReference>
<keyword evidence="6" id="KW-0949">S-adenosyl-L-methionine</keyword>
<dbReference type="PROSITE" id="PS50280">
    <property type="entry name" value="SET"/>
    <property type="match status" value="1"/>
</dbReference>
<evidence type="ECO:0008006" key="18">
    <source>
        <dbReference type="Google" id="ProtNLM"/>
    </source>
</evidence>
<dbReference type="GO" id="GO:0005634">
    <property type="term" value="C:nucleus"/>
    <property type="evidence" value="ECO:0007669"/>
    <property type="project" value="UniProtKB-SubCell"/>
</dbReference>
<feature type="coiled-coil region" evidence="11">
    <location>
        <begin position="214"/>
        <end position="241"/>
    </location>
</feature>
<keyword evidence="4" id="KW-0489">Methyltransferase</keyword>
<feature type="domain" description="SET" evidence="13">
    <location>
        <begin position="343"/>
        <end position="468"/>
    </location>
</feature>
<dbReference type="GO" id="GO:0032259">
    <property type="term" value="P:methylation"/>
    <property type="evidence" value="ECO:0007669"/>
    <property type="project" value="UniProtKB-KW"/>
</dbReference>
<dbReference type="InterPro" id="IPR007728">
    <property type="entry name" value="Pre-SET_dom"/>
</dbReference>
<dbReference type="Pfam" id="PF00385">
    <property type="entry name" value="Chromo"/>
    <property type="match status" value="1"/>
</dbReference>
<dbReference type="Pfam" id="PF00856">
    <property type="entry name" value="SET"/>
    <property type="match status" value="1"/>
</dbReference>
<dbReference type="PROSITE" id="PS00598">
    <property type="entry name" value="CHROMO_1"/>
    <property type="match status" value="1"/>
</dbReference>
<dbReference type="InterPro" id="IPR016197">
    <property type="entry name" value="Chromo-like_dom_sf"/>
</dbReference>
<evidence type="ECO:0000256" key="8">
    <source>
        <dbReference type="ARBA" id="ARBA00022833"/>
    </source>
</evidence>
<evidence type="ECO:0000256" key="7">
    <source>
        <dbReference type="ARBA" id="ARBA00022723"/>
    </source>
</evidence>
<keyword evidence="10" id="KW-0137">Centromere</keyword>
<keyword evidence="8" id="KW-0862">Zinc</keyword>
<comment type="subcellular location">
    <subcellularLocation>
        <location evidence="2">Chromosome</location>
        <location evidence="2">Centromere</location>
    </subcellularLocation>
    <subcellularLocation>
        <location evidence="1">Nucleus</location>
    </subcellularLocation>
</comment>
<keyword evidence="11" id="KW-0175">Coiled coil</keyword>
<dbReference type="InterPro" id="IPR023779">
    <property type="entry name" value="Chromodomain_CS"/>
</dbReference>
<organism evidence="16 17">
    <name type="scientific">Sinanodonta woodiana</name>
    <name type="common">Chinese pond mussel</name>
    <name type="synonym">Anodonta woodiana</name>
    <dbReference type="NCBI Taxonomy" id="1069815"/>
    <lineage>
        <taxon>Eukaryota</taxon>
        <taxon>Metazoa</taxon>
        <taxon>Spiralia</taxon>
        <taxon>Lophotrochozoa</taxon>
        <taxon>Mollusca</taxon>
        <taxon>Bivalvia</taxon>
        <taxon>Autobranchia</taxon>
        <taxon>Heteroconchia</taxon>
        <taxon>Palaeoheterodonta</taxon>
        <taxon>Unionida</taxon>
        <taxon>Unionoidea</taxon>
        <taxon>Unionidae</taxon>
        <taxon>Unioninae</taxon>
        <taxon>Sinanodonta</taxon>
    </lineage>
</organism>
<protein>
    <recommendedName>
        <fullName evidence="18">Histone-lysine N-methyltransferase</fullName>
    </recommendedName>
</protein>
<evidence type="ECO:0000259" key="12">
    <source>
        <dbReference type="PROSITE" id="PS50013"/>
    </source>
</evidence>
<evidence type="ECO:0000256" key="1">
    <source>
        <dbReference type="ARBA" id="ARBA00004123"/>
    </source>
</evidence>
<dbReference type="SMART" id="SM00468">
    <property type="entry name" value="PreSET"/>
    <property type="match status" value="1"/>
</dbReference>
<keyword evidence="5" id="KW-0808">Transferase</keyword>
<evidence type="ECO:0000256" key="3">
    <source>
        <dbReference type="ARBA" id="ARBA00022454"/>
    </source>
</evidence>
<keyword evidence="17" id="KW-1185">Reference proteome</keyword>
<dbReference type="SUPFAM" id="SSF54160">
    <property type="entry name" value="Chromo domain-like"/>
    <property type="match status" value="1"/>
</dbReference>
<comment type="caution">
    <text evidence="16">The sequence shown here is derived from an EMBL/GenBank/DDBJ whole genome shotgun (WGS) entry which is preliminary data.</text>
</comment>
<evidence type="ECO:0000313" key="16">
    <source>
        <dbReference type="EMBL" id="KAL3851803.1"/>
    </source>
</evidence>
<evidence type="ECO:0000256" key="10">
    <source>
        <dbReference type="ARBA" id="ARBA00023328"/>
    </source>
</evidence>
<keyword evidence="9" id="KW-0539">Nucleus</keyword>
<dbReference type="InterPro" id="IPR001214">
    <property type="entry name" value="SET_dom"/>
</dbReference>
<evidence type="ECO:0000259" key="13">
    <source>
        <dbReference type="PROSITE" id="PS50280"/>
    </source>
</evidence>
<dbReference type="PANTHER" id="PTHR46223:SF4">
    <property type="entry name" value="HISTONE-LYSINE N-METHYLTRANSFERASE-RELATED"/>
    <property type="match status" value="1"/>
</dbReference>
<dbReference type="AlphaFoldDB" id="A0ABD3UTU9"/>
<dbReference type="PROSITE" id="PS50867">
    <property type="entry name" value="PRE_SET"/>
    <property type="match status" value="1"/>
</dbReference>
<feature type="domain" description="Chromo" evidence="12">
    <location>
        <begin position="72"/>
        <end position="131"/>
    </location>
</feature>
<evidence type="ECO:0000256" key="11">
    <source>
        <dbReference type="SAM" id="Coils"/>
    </source>
</evidence>
<dbReference type="PANTHER" id="PTHR46223">
    <property type="entry name" value="HISTONE-LYSINE N-METHYLTRANSFERASE SUV39H"/>
    <property type="match status" value="1"/>
</dbReference>
<dbReference type="CDD" id="cd00024">
    <property type="entry name" value="CD_CSD"/>
    <property type="match status" value="1"/>
</dbReference>
<dbReference type="PROSITE" id="PS50013">
    <property type="entry name" value="CHROMO_2"/>
    <property type="match status" value="1"/>
</dbReference>
<dbReference type="Gene3D" id="2.40.50.40">
    <property type="match status" value="1"/>
</dbReference>
<sequence>MSGIIEIFESSIPCLSTIIELQEAVQREALAFSAETNKYLLYHTLKQVGASAAQRIVQQLVEQGEIEWDEDWEVEQILDYTVDNGIEHYFIKWKGWSHKHNTWEPKENLGNCNNLLDEFHAKNSGDAEQLRLWRKRKFSEILDEEEDPLEAKRKRVEKIFEKLSSLKNKITPMQLVRLSSASTGKKPLYKGLISGKGKKIPKFLINYKLLNPKSKAYKEKKKEILAALKDWERELNSINTDPAPIGVENNVDLEGPPENFVYLNDYKPGEGIEIPDDPLVGCECEDCYSNKKSCCPSQCGAVFAYYKHKRVRVPRGTPIYECNKRCECGPDCPNRVVQQGRKFRVCIFRTANGRGWGVKAMQNIKQGSFVMEYVGEVITNEEAERRGKSYDASGRTYLFDLDYNDGDCPFTVDAAWYGNVSHFVNHSCDPNLEVFGVWINTLDPRLPRIALFARRDIKKGEELTFDYMMTGATYAQSPEAGGDVEVPVLQPMLIDKEDTTSETSDNQFGESEVSVSDAGDMPSLIEQCDSIEEVDTELKGIVDHESGINSVSSDVSRAKDYKEKEAGPPVLTKMKKSPRAPIDEYKIMCQCGAKNCRKYLF</sequence>
<proteinExistence type="predicted"/>
<dbReference type="GO" id="GO:0008168">
    <property type="term" value="F:methyltransferase activity"/>
    <property type="evidence" value="ECO:0007669"/>
    <property type="project" value="UniProtKB-KW"/>
</dbReference>
<keyword evidence="3" id="KW-0158">Chromosome</keyword>
<reference evidence="16 17" key="1">
    <citation type="submission" date="2024-11" db="EMBL/GenBank/DDBJ databases">
        <title>Chromosome-level genome assembly of the freshwater bivalve Anodonta woodiana.</title>
        <authorList>
            <person name="Chen X."/>
        </authorList>
    </citation>
    <scope>NUCLEOTIDE SEQUENCE [LARGE SCALE GENOMIC DNA]</scope>
    <source>
        <strain evidence="16">MN2024</strain>
        <tissue evidence="16">Gills</tissue>
    </source>
</reference>
<dbReference type="PROSITE" id="PS50868">
    <property type="entry name" value="POST_SET"/>
    <property type="match status" value="1"/>
</dbReference>
<feature type="domain" description="Pre-SET" evidence="14">
    <location>
        <begin position="280"/>
        <end position="340"/>
    </location>
</feature>
<accession>A0ABD3UTU9</accession>
<evidence type="ECO:0000256" key="6">
    <source>
        <dbReference type="ARBA" id="ARBA00022691"/>
    </source>
</evidence>
<evidence type="ECO:0000256" key="4">
    <source>
        <dbReference type="ARBA" id="ARBA00022603"/>
    </source>
</evidence>